<evidence type="ECO:0000256" key="2">
    <source>
        <dbReference type="ARBA" id="ARBA00022516"/>
    </source>
</evidence>
<dbReference type="Pfam" id="PF08544">
    <property type="entry name" value="GHMP_kinases_C"/>
    <property type="match status" value="1"/>
</dbReference>
<evidence type="ECO:0000256" key="8">
    <source>
        <dbReference type="ARBA" id="ARBA00023098"/>
    </source>
</evidence>
<keyword evidence="5 12" id="KW-0418">Kinase</keyword>
<evidence type="ECO:0000256" key="1">
    <source>
        <dbReference type="ARBA" id="ARBA00022490"/>
    </source>
</evidence>
<dbReference type="GO" id="GO:0004496">
    <property type="term" value="F:mevalonate kinase activity"/>
    <property type="evidence" value="ECO:0007669"/>
    <property type="project" value="InterPro"/>
</dbReference>
<reference evidence="12 13" key="1">
    <citation type="journal article" date="2015" name="Genome Announc.">
        <title>Expanding the biotechnology potential of lactobacilli through comparative genomics of 213 strains and associated genera.</title>
        <authorList>
            <person name="Sun Z."/>
            <person name="Harris H.M."/>
            <person name="McCann A."/>
            <person name="Guo C."/>
            <person name="Argimon S."/>
            <person name="Zhang W."/>
            <person name="Yang X."/>
            <person name="Jeffery I.B."/>
            <person name="Cooney J.C."/>
            <person name="Kagawa T.F."/>
            <person name="Liu W."/>
            <person name="Song Y."/>
            <person name="Salvetti E."/>
            <person name="Wrobel A."/>
            <person name="Rasinkangas P."/>
            <person name="Parkhill J."/>
            <person name="Rea M.C."/>
            <person name="O'Sullivan O."/>
            <person name="Ritari J."/>
            <person name="Douillard F.P."/>
            <person name="Paul Ross R."/>
            <person name="Yang R."/>
            <person name="Briner A.E."/>
            <person name="Felis G.E."/>
            <person name="de Vos W.M."/>
            <person name="Barrangou R."/>
            <person name="Klaenhammer T.R."/>
            <person name="Caufield P.W."/>
            <person name="Cui Y."/>
            <person name="Zhang H."/>
            <person name="O'Toole P.W."/>
        </authorList>
    </citation>
    <scope>NUCLEOTIDE SEQUENCE [LARGE SCALE GENOMIC DNA]</scope>
    <source>
        <strain evidence="12 13">DSM 15833</strain>
    </source>
</reference>
<dbReference type="EMBL" id="AZFH01000037">
    <property type="protein sequence ID" value="KRL81376.1"/>
    <property type="molecule type" value="Genomic_DNA"/>
</dbReference>
<dbReference type="AlphaFoldDB" id="A0A0R1TJR5"/>
<evidence type="ECO:0000313" key="12">
    <source>
        <dbReference type="EMBL" id="KRL81376.1"/>
    </source>
</evidence>
<dbReference type="NCBIfam" id="TIGR00549">
    <property type="entry name" value="mevalon_kin"/>
    <property type="match status" value="1"/>
</dbReference>
<dbReference type="GO" id="GO:0005829">
    <property type="term" value="C:cytosol"/>
    <property type="evidence" value="ECO:0007669"/>
    <property type="project" value="TreeGrafter"/>
</dbReference>
<dbReference type="OrthoDB" id="9764892at2"/>
<gene>
    <name evidence="12" type="ORF">FC36_GL001779</name>
</gene>
<name>A0A0R1TJR5_9LACO</name>
<proteinExistence type="predicted"/>
<evidence type="ECO:0000256" key="6">
    <source>
        <dbReference type="ARBA" id="ARBA00022840"/>
    </source>
</evidence>
<comment type="caution">
    <text evidence="12">The sequence shown here is derived from an EMBL/GenBank/DDBJ whole genome shotgun (WGS) entry which is preliminary data.</text>
</comment>
<evidence type="ECO:0000256" key="9">
    <source>
        <dbReference type="ARBA" id="ARBA00029438"/>
    </source>
</evidence>
<organism evidence="12 13">
    <name type="scientific">Ligilactobacillus equi DSM 15833 = JCM 10991</name>
    <dbReference type="NCBI Taxonomy" id="1423740"/>
    <lineage>
        <taxon>Bacteria</taxon>
        <taxon>Bacillati</taxon>
        <taxon>Bacillota</taxon>
        <taxon>Bacilli</taxon>
        <taxon>Lactobacillales</taxon>
        <taxon>Lactobacillaceae</taxon>
        <taxon>Ligilactobacillus</taxon>
    </lineage>
</organism>
<dbReference type="PANTHER" id="PTHR43290">
    <property type="entry name" value="MEVALONATE KINASE"/>
    <property type="match status" value="1"/>
</dbReference>
<dbReference type="PATRIC" id="fig|1423740.3.peg.1917"/>
<dbReference type="PANTHER" id="PTHR43290:SF2">
    <property type="entry name" value="MEVALONATE KINASE"/>
    <property type="match status" value="1"/>
</dbReference>
<dbReference type="InterPro" id="IPR006205">
    <property type="entry name" value="Mev_gal_kin"/>
</dbReference>
<dbReference type="STRING" id="1423740.FC36_GL001779"/>
<keyword evidence="8" id="KW-0443">Lipid metabolism</keyword>
<dbReference type="RefSeq" id="WP_025020586.1">
    <property type="nucleotide sequence ID" value="NZ_AZFH01000037.1"/>
</dbReference>
<keyword evidence="3" id="KW-0808">Transferase</keyword>
<evidence type="ECO:0000256" key="3">
    <source>
        <dbReference type="ARBA" id="ARBA00022679"/>
    </source>
</evidence>
<comment type="pathway">
    <text evidence="9">Isoprenoid biosynthesis; isopentenyl diphosphate biosynthesis via mevalonate pathway; isopentenyl diphosphate from (R)-mevalonate: step 1/3.</text>
</comment>
<dbReference type="SUPFAM" id="SSF55060">
    <property type="entry name" value="GHMP Kinase, C-terminal domain"/>
    <property type="match status" value="1"/>
</dbReference>
<dbReference type="InterPro" id="IPR013750">
    <property type="entry name" value="GHMP_kinase_C_dom"/>
</dbReference>
<sequence>MYPVISGARGTSHAKIILMGEHAVVYGQPAIALPLLTVQTQVTVTTLPCQQFLLESDYYSGAVADLPTQMQGFKDLIMHLITAHPNSPGFKLTLTSQLPAERGMGSSAAVAVALVKALTNFYQDQLSHDELLDLANIAEKATHKNPSGLDAATAASNQPIWLIRGQKPRPIPIKMNAYLVICDSGIKGQTSQAIQIVKKKLIESPQAGQTTLTKLGQLAYKSREFLAKNQIQSLGQAFDAAHHELQKLGVSLPALDNLITIARQNGSIGSKLTGGGRGGCFINLLPDYASAKNLAVQLKAAGVRQIWIQALNQLN</sequence>
<dbReference type="UniPathway" id="UPA00057">
    <property type="reaction ID" value="UER00098"/>
</dbReference>
<evidence type="ECO:0000256" key="4">
    <source>
        <dbReference type="ARBA" id="ARBA00022741"/>
    </source>
</evidence>
<dbReference type="Pfam" id="PF00288">
    <property type="entry name" value="GHMP_kinases_N"/>
    <property type="match status" value="1"/>
</dbReference>
<feature type="domain" description="GHMP kinase N-terminal" evidence="10">
    <location>
        <begin position="83"/>
        <end position="155"/>
    </location>
</feature>
<dbReference type="InterPro" id="IPR014721">
    <property type="entry name" value="Ribsml_uS5_D2-typ_fold_subgr"/>
</dbReference>
<evidence type="ECO:0000313" key="13">
    <source>
        <dbReference type="Proteomes" id="UP000051048"/>
    </source>
</evidence>
<dbReference type="InterPro" id="IPR006204">
    <property type="entry name" value="GHMP_kinase_N_dom"/>
</dbReference>
<evidence type="ECO:0000256" key="7">
    <source>
        <dbReference type="ARBA" id="ARBA00022842"/>
    </source>
</evidence>
<dbReference type="Proteomes" id="UP000051048">
    <property type="component" value="Unassembled WGS sequence"/>
</dbReference>
<dbReference type="GO" id="GO:0005524">
    <property type="term" value="F:ATP binding"/>
    <property type="evidence" value="ECO:0007669"/>
    <property type="project" value="UniProtKB-KW"/>
</dbReference>
<keyword evidence="2" id="KW-0444">Lipid biosynthesis</keyword>
<dbReference type="InterPro" id="IPR036554">
    <property type="entry name" value="GHMP_kinase_C_sf"/>
</dbReference>
<evidence type="ECO:0000259" key="11">
    <source>
        <dbReference type="Pfam" id="PF08544"/>
    </source>
</evidence>
<keyword evidence="4" id="KW-0547">Nucleotide-binding</keyword>
<feature type="domain" description="GHMP kinase C-terminal" evidence="11">
    <location>
        <begin position="224"/>
        <end position="302"/>
    </location>
</feature>
<dbReference type="PRINTS" id="PR00959">
    <property type="entry name" value="MEVGALKINASE"/>
</dbReference>
<keyword evidence="1" id="KW-0963">Cytoplasm</keyword>
<dbReference type="SUPFAM" id="SSF54211">
    <property type="entry name" value="Ribosomal protein S5 domain 2-like"/>
    <property type="match status" value="1"/>
</dbReference>
<protein>
    <submittedName>
        <fullName evidence="12">Mevalonate kinase</fullName>
    </submittedName>
</protein>
<evidence type="ECO:0000259" key="10">
    <source>
        <dbReference type="Pfam" id="PF00288"/>
    </source>
</evidence>
<accession>A0A0R1TJR5</accession>
<keyword evidence="6" id="KW-0067">ATP-binding</keyword>
<keyword evidence="7" id="KW-0460">Magnesium</keyword>
<dbReference type="GO" id="GO:0019287">
    <property type="term" value="P:isopentenyl diphosphate biosynthetic process, mevalonate pathway"/>
    <property type="evidence" value="ECO:0007669"/>
    <property type="project" value="UniProtKB-UniPathway"/>
</dbReference>
<dbReference type="Gene3D" id="3.30.230.10">
    <property type="match status" value="1"/>
</dbReference>
<dbReference type="Gene3D" id="3.30.70.890">
    <property type="entry name" value="GHMP kinase, C-terminal domain"/>
    <property type="match status" value="1"/>
</dbReference>
<dbReference type="InterPro" id="IPR020568">
    <property type="entry name" value="Ribosomal_Su5_D2-typ_SF"/>
</dbReference>
<evidence type="ECO:0000256" key="5">
    <source>
        <dbReference type="ARBA" id="ARBA00022777"/>
    </source>
</evidence>